<dbReference type="InterPro" id="IPR000182">
    <property type="entry name" value="GNAT_dom"/>
</dbReference>
<gene>
    <name evidence="2" type="ORF">GCM10023082_21330</name>
</gene>
<dbReference type="Gene3D" id="3.40.630.90">
    <property type="match status" value="1"/>
</dbReference>
<dbReference type="SUPFAM" id="SSF55729">
    <property type="entry name" value="Acyl-CoA N-acyltransferases (Nat)"/>
    <property type="match status" value="1"/>
</dbReference>
<dbReference type="Pfam" id="PF18014">
    <property type="entry name" value="Acetyltransf_18"/>
    <property type="match status" value="1"/>
</dbReference>
<reference evidence="3" key="1">
    <citation type="journal article" date="2019" name="Int. J. Syst. Evol. Microbiol.">
        <title>The Global Catalogue of Microorganisms (GCM) 10K type strain sequencing project: providing services to taxonomists for standard genome sequencing and annotation.</title>
        <authorList>
            <consortium name="The Broad Institute Genomics Platform"/>
            <consortium name="The Broad Institute Genome Sequencing Center for Infectious Disease"/>
            <person name="Wu L."/>
            <person name="Ma J."/>
        </authorList>
    </citation>
    <scope>NUCLEOTIDE SEQUENCE [LARGE SCALE GENOMIC DNA]</scope>
    <source>
        <strain evidence="3">JCM 30846</strain>
    </source>
</reference>
<dbReference type="RefSeq" id="WP_345644464.1">
    <property type="nucleotide sequence ID" value="NZ_BAABEP010000010.1"/>
</dbReference>
<proteinExistence type="predicted"/>
<dbReference type="PROSITE" id="PS51186">
    <property type="entry name" value="GNAT"/>
    <property type="match status" value="1"/>
</dbReference>
<sequence length="295" mass="31151">MPTPLAEPSIRPLTLRDLAPCVAITADRGWPPDERKWRLLLTAGTGYGIDDPSGTGLAGVVVLTRYGTPGAGHPGEFCSVGMLLVAARYERQGLGGLLMRHILRAVDGAPLALYATRFGQPLYERLGFTTVAQNLTVTGRLHAPGPPSGPAGGITVRTATADDLPALIRLDETAFGVDRTLMITRLPAFAEQLRIALDGSEVIGYGAAWASAAADVIGPLVARDTDTAKALIASLGAGTRRPLRTDIDTRHEDLLRWLKEQGLDTVLGSPVMVLNTSGLPGDADRRFAPLSMATC</sequence>
<dbReference type="PANTHER" id="PTHR47237:SF2">
    <property type="entry name" value="BLL4206 PROTEIN"/>
    <property type="match status" value="1"/>
</dbReference>
<feature type="domain" description="N-acetyltransferase" evidence="1">
    <location>
        <begin position="8"/>
        <end position="146"/>
    </location>
</feature>
<accession>A0ABP7ETV3</accession>
<evidence type="ECO:0000313" key="2">
    <source>
        <dbReference type="EMBL" id="GAA3723073.1"/>
    </source>
</evidence>
<dbReference type="Pfam" id="PF13673">
    <property type="entry name" value="Acetyltransf_10"/>
    <property type="match status" value="1"/>
</dbReference>
<dbReference type="Gene3D" id="3.40.630.30">
    <property type="match status" value="1"/>
</dbReference>
<name>A0ABP7ETV3_9ACTN</name>
<dbReference type="EMBL" id="BAABEP010000010">
    <property type="protein sequence ID" value="GAA3723073.1"/>
    <property type="molecule type" value="Genomic_DNA"/>
</dbReference>
<dbReference type="Proteomes" id="UP001499884">
    <property type="component" value="Unassembled WGS sequence"/>
</dbReference>
<evidence type="ECO:0000259" key="1">
    <source>
        <dbReference type="PROSITE" id="PS51186"/>
    </source>
</evidence>
<comment type="caution">
    <text evidence="2">The sequence shown here is derived from an EMBL/GenBank/DDBJ whole genome shotgun (WGS) entry which is preliminary data.</text>
</comment>
<organism evidence="2 3">
    <name type="scientific">Streptomyces tremellae</name>
    <dbReference type="NCBI Taxonomy" id="1124239"/>
    <lineage>
        <taxon>Bacteria</taxon>
        <taxon>Bacillati</taxon>
        <taxon>Actinomycetota</taxon>
        <taxon>Actinomycetes</taxon>
        <taxon>Kitasatosporales</taxon>
        <taxon>Streptomycetaceae</taxon>
        <taxon>Streptomyces</taxon>
    </lineage>
</organism>
<evidence type="ECO:0000313" key="3">
    <source>
        <dbReference type="Proteomes" id="UP001499884"/>
    </source>
</evidence>
<dbReference type="PANTHER" id="PTHR47237">
    <property type="entry name" value="SLL0310 PROTEIN"/>
    <property type="match status" value="1"/>
</dbReference>
<dbReference type="InterPro" id="IPR016181">
    <property type="entry name" value="Acyl_CoA_acyltransferase"/>
</dbReference>
<dbReference type="InterPro" id="IPR041496">
    <property type="entry name" value="YitH/HolE_GNAT"/>
</dbReference>
<protein>
    <submittedName>
        <fullName evidence="2">GNAT family N-acetyltransferase</fullName>
    </submittedName>
</protein>
<keyword evidence="3" id="KW-1185">Reference proteome</keyword>
<dbReference type="InterPro" id="IPR052729">
    <property type="entry name" value="Acyl/Acetyltrans_Enzymes"/>
</dbReference>